<reference evidence="7 8" key="1">
    <citation type="submission" date="2020-04" db="EMBL/GenBank/DDBJ databases">
        <title>MicrobeNet Type strains.</title>
        <authorList>
            <person name="Nicholson A.C."/>
        </authorList>
    </citation>
    <scope>NUCLEOTIDE SEQUENCE [LARGE SCALE GENOMIC DNA]</scope>
    <source>
        <strain evidence="7 8">ATCC BAA-14</strain>
    </source>
</reference>
<dbReference type="Gene3D" id="3.40.50.1820">
    <property type="entry name" value="alpha/beta hydrolase"/>
    <property type="match status" value="1"/>
</dbReference>
<feature type="compositionally biased region" description="Polar residues" evidence="5">
    <location>
        <begin position="194"/>
        <end position="206"/>
    </location>
</feature>
<dbReference type="PANTHER" id="PTHR33630:SF9">
    <property type="entry name" value="CUTINASE 4"/>
    <property type="match status" value="1"/>
</dbReference>
<evidence type="ECO:0000256" key="6">
    <source>
        <dbReference type="SAM" id="Phobius"/>
    </source>
</evidence>
<keyword evidence="6" id="KW-1133">Transmembrane helix</keyword>
<name>A0A846WJA4_9ACTN</name>
<evidence type="ECO:0000256" key="1">
    <source>
        <dbReference type="ARBA" id="ARBA00007534"/>
    </source>
</evidence>
<keyword evidence="3" id="KW-0378">Hydrolase</keyword>
<dbReference type="SMART" id="SM01110">
    <property type="entry name" value="Cutinase"/>
    <property type="match status" value="1"/>
</dbReference>
<feature type="transmembrane region" description="Helical" evidence="6">
    <location>
        <begin position="31"/>
        <end position="53"/>
    </location>
</feature>
<evidence type="ECO:0000256" key="4">
    <source>
        <dbReference type="ARBA" id="ARBA00023157"/>
    </source>
</evidence>
<evidence type="ECO:0000256" key="5">
    <source>
        <dbReference type="SAM" id="MobiDB-lite"/>
    </source>
</evidence>
<keyword evidence="4" id="KW-1015">Disulfide bond</keyword>
<dbReference type="OMA" id="NAIQWVS"/>
<dbReference type="Pfam" id="PF01083">
    <property type="entry name" value="Cutinase"/>
    <property type="match status" value="1"/>
</dbReference>
<feature type="region of interest" description="Disordered" evidence="5">
    <location>
        <begin position="190"/>
        <end position="212"/>
    </location>
</feature>
<dbReference type="AlphaFoldDB" id="A0A846WJA4"/>
<comment type="similarity">
    <text evidence="1">Belongs to the cutinase family.</text>
</comment>
<keyword evidence="6" id="KW-0812">Transmembrane</keyword>
<dbReference type="Proteomes" id="UP000563898">
    <property type="component" value="Unassembled WGS sequence"/>
</dbReference>
<evidence type="ECO:0000256" key="3">
    <source>
        <dbReference type="ARBA" id="ARBA00022801"/>
    </source>
</evidence>
<accession>A0A846WJA4</accession>
<dbReference type="InterPro" id="IPR029058">
    <property type="entry name" value="AB_hydrolase_fold"/>
</dbReference>
<dbReference type="EMBL" id="JAAXPC010000003">
    <property type="protein sequence ID" value="NKY01229.1"/>
    <property type="molecule type" value="Genomic_DNA"/>
</dbReference>
<proteinExistence type="inferred from homology"/>
<keyword evidence="2" id="KW-0719">Serine esterase</keyword>
<comment type="caution">
    <text evidence="7">The sequence shown here is derived from an EMBL/GenBank/DDBJ whole genome shotgun (WGS) entry which is preliminary data.</text>
</comment>
<keyword evidence="6" id="KW-0472">Membrane</keyword>
<dbReference type="InterPro" id="IPR000675">
    <property type="entry name" value="Cutinase/axe"/>
</dbReference>
<evidence type="ECO:0000256" key="2">
    <source>
        <dbReference type="ARBA" id="ARBA00022487"/>
    </source>
</evidence>
<evidence type="ECO:0000313" key="7">
    <source>
        <dbReference type="EMBL" id="NKY01229.1"/>
    </source>
</evidence>
<dbReference type="GO" id="GO:0052689">
    <property type="term" value="F:carboxylic ester hydrolase activity"/>
    <property type="evidence" value="ECO:0007669"/>
    <property type="project" value="UniProtKB-KW"/>
</dbReference>
<dbReference type="PANTHER" id="PTHR33630">
    <property type="entry name" value="CUTINASE RV1984C-RELATED-RELATED"/>
    <property type="match status" value="1"/>
</dbReference>
<gene>
    <name evidence="7" type="ORF">HGA05_06555</name>
</gene>
<organism evidence="7 8">
    <name type="scientific">Gordonia polyisoprenivorans</name>
    <dbReference type="NCBI Taxonomy" id="84595"/>
    <lineage>
        <taxon>Bacteria</taxon>
        <taxon>Bacillati</taxon>
        <taxon>Actinomycetota</taxon>
        <taxon>Actinomycetes</taxon>
        <taxon>Mycobacteriales</taxon>
        <taxon>Gordoniaceae</taxon>
        <taxon>Gordonia</taxon>
    </lineage>
</organism>
<evidence type="ECO:0000313" key="8">
    <source>
        <dbReference type="Proteomes" id="UP000563898"/>
    </source>
</evidence>
<dbReference type="SUPFAM" id="SSF53474">
    <property type="entry name" value="alpha/beta-Hydrolases"/>
    <property type="match status" value="1"/>
</dbReference>
<protein>
    <submittedName>
        <fullName evidence="7">Cutinase family protein</fullName>
    </submittedName>
</protein>
<sequence>MVTTHALPRESTMRTCTPDTPIRIGRHLRSLLAISIAAATAILGFGALTSPVATTATASTPTAATFNLFIPGTWETDDAADPTSATGMLEPVANRIAADHGAGAVVYFLPYMARAFDNGQSYATSKSTAVANASQILREHAAVHPGASYTITGYSQGADAAGDLAAAIGHGDGPVTADRVRAVALLADPRSGTDGEQTVGPTSTGTGIADPRPQGMGALAGKVITICHPDDLYCSIDKDRNPVLGQIGSALGTTTEETESALTRTADAMSTLASLDMAGIADNADRLRESLVAGDLRAAHQISGTLNNQLRPLVTLAAAIDYGTVADVLTVIPDETGMTTAAAALARILDRVDIERTADVVGRIQELSWYVLGRLTPSDAVLTTPDVTTSAGDVVDITRELGSLANDFVTGRSAGPSGTPLVSTELTDAASALARVIAAHAIADPAAVITDAVTAADFAASDAHVDYRSFVVDDHGTTALDWIGTWLSSRIDET</sequence>